<feature type="compositionally biased region" description="Basic and acidic residues" evidence="1">
    <location>
        <begin position="368"/>
        <end position="387"/>
    </location>
</feature>
<feature type="region of interest" description="Disordered" evidence="1">
    <location>
        <begin position="365"/>
        <end position="387"/>
    </location>
</feature>
<organism evidence="2 3">
    <name type="scientific">Candidatus Magasanikbacteria bacterium RIFOXYB1_FULL_40_15</name>
    <dbReference type="NCBI Taxonomy" id="1798697"/>
    <lineage>
        <taxon>Bacteria</taxon>
        <taxon>Candidatus Magasanikiibacteriota</taxon>
    </lineage>
</organism>
<evidence type="ECO:0000256" key="1">
    <source>
        <dbReference type="SAM" id="MobiDB-lite"/>
    </source>
</evidence>
<dbReference type="AlphaFoldDB" id="A0A1F6NJF4"/>
<comment type="caution">
    <text evidence="2">The sequence shown here is derived from an EMBL/GenBank/DDBJ whole genome shotgun (WGS) entry which is preliminary data.</text>
</comment>
<gene>
    <name evidence="2" type="ORF">A2373_01115</name>
</gene>
<protein>
    <submittedName>
        <fullName evidence="2">Uncharacterized protein</fullName>
    </submittedName>
</protein>
<name>A0A1F6NJF4_9BACT</name>
<dbReference type="Gene3D" id="3.40.50.620">
    <property type="entry name" value="HUPs"/>
    <property type="match status" value="1"/>
</dbReference>
<accession>A0A1F6NJF4</accession>
<reference evidence="2 3" key="1">
    <citation type="journal article" date="2016" name="Nat. Commun.">
        <title>Thousands of microbial genomes shed light on interconnected biogeochemical processes in an aquifer system.</title>
        <authorList>
            <person name="Anantharaman K."/>
            <person name="Brown C.T."/>
            <person name="Hug L.A."/>
            <person name="Sharon I."/>
            <person name="Castelle C.J."/>
            <person name="Probst A.J."/>
            <person name="Thomas B.C."/>
            <person name="Singh A."/>
            <person name="Wilkins M.J."/>
            <person name="Karaoz U."/>
            <person name="Brodie E.L."/>
            <person name="Williams K.H."/>
            <person name="Hubbard S.S."/>
            <person name="Banfield J.F."/>
        </authorList>
    </citation>
    <scope>NUCLEOTIDE SEQUENCE [LARGE SCALE GENOMIC DNA]</scope>
</reference>
<dbReference type="Proteomes" id="UP000176300">
    <property type="component" value="Unassembled WGS sequence"/>
</dbReference>
<evidence type="ECO:0000313" key="2">
    <source>
        <dbReference type="EMBL" id="OGH83923.1"/>
    </source>
</evidence>
<sequence>MNQRIISDPKDLKRCSHCVMPETQESISFNKDDVCSTCGQIEVKHKVDWEARDKKFRELLAQYKGKGNYDCIVPFSGGKDSTFTVWKLVVDYGMKPLVVRFNHHLLRPKVLENAEKTIKRLGVGFLDFRADWQLIKKLMRVSLERKGDILWYQHTGIFSFPMHAAIKFDIPLIIWGEPSAEYDSYHDYDEEEEMDEKSFNTYVNLGITAEDMLGFLNDPNITMQDLWCYSYPKRADLQKLGCRSTFLGNYMPWDVKKQVEIIKRELDWEGDEVEGVPPEYNYEKIEDMMQGVQDYLKFIKRGYGRMSHLASIDIRNGRLTREQAMKMVEEWEGKRPASLDVLLKWLNMSEDEFYNIVKPLAVSPWQHDPNKTAKGKELWDQPLWNKD</sequence>
<dbReference type="EMBL" id="MFQS01000007">
    <property type="protein sequence ID" value="OGH83923.1"/>
    <property type="molecule type" value="Genomic_DNA"/>
</dbReference>
<dbReference type="NCBIfam" id="TIGR03573">
    <property type="entry name" value="WbuX"/>
    <property type="match status" value="1"/>
</dbReference>
<dbReference type="STRING" id="1798697.A2373_01115"/>
<proteinExistence type="predicted"/>
<dbReference type="SUPFAM" id="SSF52402">
    <property type="entry name" value="Adenine nucleotide alpha hydrolases-like"/>
    <property type="match status" value="1"/>
</dbReference>
<dbReference type="InterPro" id="IPR014729">
    <property type="entry name" value="Rossmann-like_a/b/a_fold"/>
</dbReference>
<dbReference type="InterPro" id="IPR020022">
    <property type="entry name" value="N-acetyl_sugar_amidoTrfase"/>
</dbReference>
<evidence type="ECO:0000313" key="3">
    <source>
        <dbReference type="Proteomes" id="UP000176300"/>
    </source>
</evidence>